<dbReference type="eggNOG" id="COG1167">
    <property type="taxonomic scope" value="Bacteria"/>
</dbReference>
<protein>
    <submittedName>
        <fullName evidence="7">Transcriptional regulator, GntR family with aminotransferase domain</fullName>
    </submittedName>
</protein>
<evidence type="ECO:0000256" key="3">
    <source>
        <dbReference type="ARBA" id="ARBA00023015"/>
    </source>
</evidence>
<dbReference type="SUPFAM" id="SSF46785">
    <property type="entry name" value="Winged helix' DNA-binding domain"/>
    <property type="match status" value="1"/>
</dbReference>
<dbReference type="CDD" id="cd07377">
    <property type="entry name" value="WHTH_GntR"/>
    <property type="match status" value="1"/>
</dbReference>
<gene>
    <name evidence="7" type="ordered locus">PputGB1_1831</name>
</gene>
<dbReference type="InterPro" id="IPR000524">
    <property type="entry name" value="Tscrpt_reg_HTH_GntR"/>
</dbReference>
<keyword evidence="5" id="KW-0804">Transcription</keyword>
<dbReference type="HOGENOM" id="CLU_017584_0_0_6"/>
<dbReference type="InterPro" id="IPR036388">
    <property type="entry name" value="WH-like_DNA-bd_sf"/>
</dbReference>
<evidence type="ECO:0000313" key="8">
    <source>
        <dbReference type="Proteomes" id="UP000002157"/>
    </source>
</evidence>
<keyword evidence="7" id="KW-0032">Aminotransferase</keyword>
<dbReference type="GO" id="GO:0008483">
    <property type="term" value="F:transaminase activity"/>
    <property type="evidence" value="ECO:0007669"/>
    <property type="project" value="UniProtKB-KW"/>
</dbReference>
<dbReference type="PROSITE" id="PS50949">
    <property type="entry name" value="HTH_GNTR"/>
    <property type="match status" value="1"/>
</dbReference>
<keyword evidence="2" id="KW-0663">Pyridoxal phosphate</keyword>
<dbReference type="Gene3D" id="3.40.640.10">
    <property type="entry name" value="Type I PLP-dependent aspartate aminotransferase-like (Major domain)"/>
    <property type="match status" value="1"/>
</dbReference>
<organism evidence="7 8">
    <name type="scientific">Pseudomonas putida (strain GB-1)</name>
    <dbReference type="NCBI Taxonomy" id="76869"/>
    <lineage>
        <taxon>Bacteria</taxon>
        <taxon>Pseudomonadati</taxon>
        <taxon>Pseudomonadota</taxon>
        <taxon>Gammaproteobacteria</taxon>
        <taxon>Pseudomonadales</taxon>
        <taxon>Pseudomonadaceae</taxon>
        <taxon>Pseudomonas</taxon>
    </lineage>
</organism>
<dbReference type="InterPro" id="IPR015424">
    <property type="entry name" value="PyrdxlP-dep_Trfase"/>
</dbReference>
<name>B0KIF8_PSEPG</name>
<keyword evidence="7" id="KW-0808">Transferase</keyword>
<dbReference type="SUPFAM" id="SSF53383">
    <property type="entry name" value="PLP-dependent transferases"/>
    <property type="match status" value="1"/>
</dbReference>
<keyword evidence="4" id="KW-0238">DNA-binding</keyword>
<dbReference type="SMART" id="SM00345">
    <property type="entry name" value="HTH_GNTR"/>
    <property type="match status" value="1"/>
</dbReference>
<evidence type="ECO:0000256" key="2">
    <source>
        <dbReference type="ARBA" id="ARBA00022898"/>
    </source>
</evidence>
<keyword evidence="3" id="KW-0805">Transcription regulation</keyword>
<dbReference type="Gene3D" id="3.90.1150.10">
    <property type="entry name" value="Aspartate Aminotransferase, domain 1"/>
    <property type="match status" value="1"/>
</dbReference>
<feature type="domain" description="HTH gntR-type" evidence="6">
    <location>
        <begin position="23"/>
        <end position="91"/>
    </location>
</feature>
<sequence length="482" mass="54795">MPKVGFNAVSGAVMENSQIDKPNFTYQAVYRYLLDRIEAAPADVEQRLPSLRQLARQLHVSVSSTQYAYALLEDEGRVYARPKQGYFSRARPTTICVQHSENLLDTVFASARQPGMLALGSDAPAMLLSLQQPLLMIERELARQYPHSLAPLYQPFGEPELRTVLADRYTRSAQQYWSADHVFIGADLRSVLEVSLRALGLEGQLALVESPCNWAVLRQLQAARMTIIEVPLGDDGRFDLQQVHRLLRDQPIRLAVLSSAANVPQGGLMPASDKQLVCRWLAKHAVWLFENDGYGELCFHAGAPRYRDFADPDRLLVFSTFDKLIGAEAPFGYLLCRKQTERFQQLFLERAFRLSPIRQRAIARLFTSRRVELHVQRLLPKLRERLQQMRRLLEAHGQGCLRIAESQGGASLWLQATRPVDMRRVFERLLAQRIVIAPGEIFSQCGLWRSHLRLCCTVDWSKDIAQALQCLVKAIEDELHTP</sequence>
<dbReference type="PANTHER" id="PTHR46577">
    <property type="entry name" value="HTH-TYPE TRANSCRIPTIONAL REGULATORY PROTEIN GABR"/>
    <property type="match status" value="1"/>
</dbReference>
<dbReference type="InterPro" id="IPR051446">
    <property type="entry name" value="HTH_trans_reg/aminotransferase"/>
</dbReference>
<dbReference type="InterPro" id="IPR015422">
    <property type="entry name" value="PyrdxlP-dep_Trfase_small"/>
</dbReference>
<dbReference type="GO" id="GO:0003700">
    <property type="term" value="F:DNA-binding transcription factor activity"/>
    <property type="evidence" value="ECO:0007669"/>
    <property type="project" value="InterPro"/>
</dbReference>
<dbReference type="Gene3D" id="1.10.10.10">
    <property type="entry name" value="Winged helix-like DNA-binding domain superfamily/Winged helix DNA-binding domain"/>
    <property type="match status" value="1"/>
</dbReference>
<accession>B0KIF8</accession>
<evidence type="ECO:0000256" key="5">
    <source>
        <dbReference type="ARBA" id="ARBA00023163"/>
    </source>
</evidence>
<dbReference type="InterPro" id="IPR036390">
    <property type="entry name" value="WH_DNA-bd_sf"/>
</dbReference>
<dbReference type="InterPro" id="IPR015421">
    <property type="entry name" value="PyrdxlP-dep_Trfase_major"/>
</dbReference>
<dbReference type="Proteomes" id="UP000002157">
    <property type="component" value="Chromosome"/>
</dbReference>
<evidence type="ECO:0000259" key="6">
    <source>
        <dbReference type="PROSITE" id="PS50949"/>
    </source>
</evidence>
<comment type="similarity">
    <text evidence="1">In the C-terminal section; belongs to the class-I pyridoxal-phosphate-dependent aminotransferase family.</text>
</comment>
<evidence type="ECO:0000256" key="4">
    <source>
        <dbReference type="ARBA" id="ARBA00023125"/>
    </source>
</evidence>
<reference evidence="7 8" key="1">
    <citation type="submission" date="2008-01" db="EMBL/GenBank/DDBJ databases">
        <title>Complete sequence of Pseudomonas putida GB-1.</title>
        <authorList>
            <consortium name="US DOE Joint Genome Institute"/>
            <person name="Copeland A."/>
            <person name="Lucas S."/>
            <person name="Lapidus A."/>
            <person name="Barry K."/>
            <person name="Glavina del Rio T."/>
            <person name="Dalin E."/>
            <person name="Tice H."/>
            <person name="Pitluck S."/>
            <person name="Bruce D."/>
            <person name="Goodwin L."/>
            <person name="Chertkov O."/>
            <person name="Brettin T."/>
            <person name="Detter J.C."/>
            <person name="Han C."/>
            <person name="Kuske C.R."/>
            <person name="Schmutz J."/>
            <person name="Larimer F."/>
            <person name="Land M."/>
            <person name="Hauser L."/>
            <person name="Kyrpides N."/>
            <person name="Kim E."/>
            <person name="McCarthy J.K."/>
            <person name="Richardson P."/>
        </authorList>
    </citation>
    <scope>NUCLEOTIDE SEQUENCE [LARGE SCALE GENOMIC DNA]</scope>
    <source>
        <strain evidence="7 8">GB-1</strain>
    </source>
</reference>
<proteinExistence type="inferred from homology"/>
<evidence type="ECO:0000313" key="7">
    <source>
        <dbReference type="EMBL" id="ABY97734.1"/>
    </source>
</evidence>
<dbReference type="AlphaFoldDB" id="B0KIF8"/>
<dbReference type="Pfam" id="PF00392">
    <property type="entry name" value="GntR"/>
    <property type="match status" value="1"/>
</dbReference>
<dbReference type="PANTHER" id="PTHR46577:SF2">
    <property type="entry name" value="TRANSCRIPTIONAL REGULATORY PROTEIN"/>
    <property type="match status" value="1"/>
</dbReference>
<dbReference type="EMBL" id="CP000926">
    <property type="protein sequence ID" value="ABY97734.1"/>
    <property type="molecule type" value="Genomic_DNA"/>
</dbReference>
<evidence type="ECO:0000256" key="1">
    <source>
        <dbReference type="ARBA" id="ARBA00005384"/>
    </source>
</evidence>
<dbReference type="KEGG" id="ppg:PputGB1_1831"/>
<dbReference type="CDD" id="cd00609">
    <property type="entry name" value="AAT_like"/>
    <property type="match status" value="1"/>
</dbReference>
<dbReference type="GO" id="GO:0003677">
    <property type="term" value="F:DNA binding"/>
    <property type="evidence" value="ECO:0007669"/>
    <property type="project" value="UniProtKB-KW"/>
</dbReference>